<evidence type="ECO:0000313" key="2">
    <source>
        <dbReference type="Proteomes" id="UP000308197"/>
    </source>
</evidence>
<evidence type="ECO:0000313" key="1">
    <source>
        <dbReference type="EMBL" id="TFK79493.1"/>
    </source>
</evidence>
<dbReference type="Proteomes" id="UP000308197">
    <property type="component" value="Unassembled WGS sequence"/>
</dbReference>
<gene>
    <name evidence="1" type="ORF">K466DRAFT_505450</name>
</gene>
<reference evidence="1 2" key="1">
    <citation type="journal article" date="2019" name="Nat. Ecol. Evol.">
        <title>Megaphylogeny resolves global patterns of mushroom evolution.</title>
        <authorList>
            <person name="Varga T."/>
            <person name="Krizsan K."/>
            <person name="Foldi C."/>
            <person name="Dima B."/>
            <person name="Sanchez-Garcia M."/>
            <person name="Sanchez-Ramirez S."/>
            <person name="Szollosi G.J."/>
            <person name="Szarkandi J.G."/>
            <person name="Papp V."/>
            <person name="Albert L."/>
            <person name="Andreopoulos W."/>
            <person name="Angelini C."/>
            <person name="Antonin V."/>
            <person name="Barry K.W."/>
            <person name="Bougher N.L."/>
            <person name="Buchanan P."/>
            <person name="Buyck B."/>
            <person name="Bense V."/>
            <person name="Catcheside P."/>
            <person name="Chovatia M."/>
            <person name="Cooper J."/>
            <person name="Damon W."/>
            <person name="Desjardin D."/>
            <person name="Finy P."/>
            <person name="Geml J."/>
            <person name="Haridas S."/>
            <person name="Hughes K."/>
            <person name="Justo A."/>
            <person name="Karasinski D."/>
            <person name="Kautmanova I."/>
            <person name="Kiss B."/>
            <person name="Kocsube S."/>
            <person name="Kotiranta H."/>
            <person name="LaButti K.M."/>
            <person name="Lechner B.E."/>
            <person name="Liimatainen K."/>
            <person name="Lipzen A."/>
            <person name="Lukacs Z."/>
            <person name="Mihaltcheva S."/>
            <person name="Morgado L.N."/>
            <person name="Niskanen T."/>
            <person name="Noordeloos M.E."/>
            <person name="Ohm R.A."/>
            <person name="Ortiz-Santana B."/>
            <person name="Ovrebo C."/>
            <person name="Racz N."/>
            <person name="Riley R."/>
            <person name="Savchenko A."/>
            <person name="Shiryaev A."/>
            <person name="Soop K."/>
            <person name="Spirin V."/>
            <person name="Szebenyi C."/>
            <person name="Tomsovsky M."/>
            <person name="Tulloss R.E."/>
            <person name="Uehling J."/>
            <person name="Grigoriev I.V."/>
            <person name="Vagvolgyi C."/>
            <person name="Papp T."/>
            <person name="Martin F.M."/>
            <person name="Miettinen O."/>
            <person name="Hibbett D.S."/>
            <person name="Nagy L.G."/>
        </authorList>
    </citation>
    <scope>NUCLEOTIDE SEQUENCE [LARGE SCALE GENOMIC DNA]</scope>
    <source>
        <strain evidence="1 2">HHB13444</strain>
    </source>
</reference>
<protein>
    <submittedName>
        <fullName evidence="1">Uncharacterized protein</fullName>
    </submittedName>
</protein>
<sequence length="53" mass="6394">WTPTHQKVFEQVWDMVHKWRDNRQVAQNYSDRAPAINLVTDVSLQFYPTELPH</sequence>
<dbReference type="EMBL" id="ML212016">
    <property type="protein sequence ID" value="TFK79493.1"/>
    <property type="molecule type" value="Genomic_DNA"/>
</dbReference>
<proteinExistence type="predicted"/>
<name>A0A5C3P172_9APHY</name>
<keyword evidence="2" id="KW-1185">Reference proteome</keyword>
<dbReference type="InParanoid" id="A0A5C3P172"/>
<dbReference type="AlphaFoldDB" id="A0A5C3P172"/>
<organism evidence="1 2">
    <name type="scientific">Polyporus arcularius HHB13444</name>
    <dbReference type="NCBI Taxonomy" id="1314778"/>
    <lineage>
        <taxon>Eukaryota</taxon>
        <taxon>Fungi</taxon>
        <taxon>Dikarya</taxon>
        <taxon>Basidiomycota</taxon>
        <taxon>Agaricomycotina</taxon>
        <taxon>Agaricomycetes</taxon>
        <taxon>Polyporales</taxon>
        <taxon>Polyporaceae</taxon>
        <taxon>Polyporus</taxon>
    </lineage>
</organism>
<feature type="non-terminal residue" evidence="1">
    <location>
        <position position="1"/>
    </location>
</feature>
<accession>A0A5C3P172</accession>